<keyword evidence="3" id="KW-1185">Reference proteome</keyword>
<dbReference type="InterPro" id="IPR012337">
    <property type="entry name" value="RNaseH-like_sf"/>
</dbReference>
<evidence type="ECO:0000313" key="2">
    <source>
        <dbReference type="EMBL" id="ABI33154.1"/>
    </source>
</evidence>
<evidence type="ECO:0000259" key="1">
    <source>
        <dbReference type="PROSITE" id="PS50879"/>
    </source>
</evidence>
<dbReference type="InterPro" id="IPR002156">
    <property type="entry name" value="RNaseH_domain"/>
</dbReference>
<dbReference type="Gene3D" id="3.30.420.10">
    <property type="entry name" value="Ribonuclease H-like superfamily/Ribonuclease H"/>
    <property type="match status" value="1"/>
</dbReference>
<reference evidence="2 3" key="1">
    <citation type="journal article" date="2007" name="Virology">
        <title>Cyanophage Pf-WMP4, a T7-like phage infecting the freshwater cyanobacterium Phormidium foveolarum: complete genome sequence and DNA translocation.</title>
        <authorList>
            <person name="Liu X."/>
            <person name="Shi M."/>
            <person name="Kong S."/>
            <person name="Gao Y."/>
            <person name="An C."/>
        </authorList>
    </citation>
    <scope>NUCLEOTIDE SEQUENCE</scope>
</reference>
<feature type="domain" description="RNase H type-1" evidence="1">
    <location>
        <begin position="12"/>
        <end position="160"/>
    </location>
</feature>
<dbReference type="Pfam" id="PF13456">
    <property type="entry name" value="RVT_3"/>
    <property type="match status" value="1"/>
</dbReference>
<dbReference type="PROSITE" id="PS50879">
    <property type="entry name" value="RNASE_H_1"/>
    <property type="match status" value="1"/>
</dbReference>
<dbReference type="RefSeq" id="YP_762640.1">
    <property type="nucleotide sequence ID" value="NC_008367.1"/>
</dbReference>
<organism evidence="2 3">
    <name type="scientific">Phormidium phage Pf-WMP4</name>
    <dbReference type="NCBI Taxonomy" id="2913979"/>
    <lineage>
        <taxon>Viruses</taxon>
        <taxon>Duplodnaviria</taxon>
        <taxon>Heunggongvirae</taxon>
        <taxon>Uroviricota</taxon>
        <taxon>Caudoviricetes</taxon>
        <taxon>Saffermanviridae</taxon>
        <taxon>Wumpquatrovirus</taxon>
        <taxon>Wumpquatrovirus WMP4</taxon>
    </lineage>
</organism>
<dbReference type="EMBL" id="DQ875742">
    <property type="protein sequence ID" value="ABI33154.1"/>
    <property type="molecule type" value="Genomic_DNA"/>
</dbReference>
<protein>
    <submittedName>
        <fullName evidence="2">PfWMP4_10</fullName>
    </submittedName>
</protein>
<accession>Q0GBV6</accession>
<dbReference type="GO" id="GO:0004523">
    <property type="term" value="F:RNA-DNA hybrid ribonuclease activity"/>
    <property type="evidence" value="ECO:0007669"/>
    <property type="project" value="InterPro"/>
</dbReference>
<evidence type="ECO:0000313" key="3">
    <source>
        <dbReference type="Proteomes" id="UP000000911"/>
    </source>
</evidence>
<name>Q0GBV6_9CAUD</name>
<dbReference type="GO" id="GO:0003676">
    <property type="term" value="F:nucleic acid binding"/>
    <property type="evidence" value="ECO:0007669"/>
    <property type="project" value="InterPro"/>
</dbReference>
<dbReference type="GeneID" id="5142330"/>
<sequence>MIKPLKPKRPRIGSNWVIHCDGATLESNPSSIGGWGFAVFCDDYLWYAAHGQLIGDITNQVAELQAISKALLWCVQKGLRTPTIVSDSKVAIDVQTGVSELRKHKLLCIQASIEHSLKFLEPTFTHVRREQYQQRFVDYLANLGNHGNGSYDKIEQQQALLASYKVW</sequence>
<dbReference type="Proteomes" id="UP000000911">
    <property type="component" value="Segment"/>
</dbReference>
<dbReference type="KEGG" id="vg:5142330"/>
<dbReference type="SUPFAM" id="SSF53098">
    <property type="entry name" value="Ribonuclease H-like"/>
    <property type="match status" value="1"/>
</dbReference>
<dbReference type="InterPro" id="IPR036397">
    <property type="entry name" value="RNaseH_sf"/>
</dbReference>
<proteinExistence type="predicted"/>